<organism evidence="5 6">
    <name type="scientific">Vitis vinifera</name>
    <name type="common">Grape</name>
    <dbReference type="NCBI Taxonomy" id="29760"/>
    <lineage>
        <taxon>Eukaryota</taxon>
        <taxon>Viridiplantae</taxon>
        <taxon>Streptophyta</taxon>
        <taxon>Embryophyta</taxon>
        <taxon>Tracheophyta</taxon>
        <taxon>Spermatophyta</taxon>
        <taxon>Magnoliopsida</taxon>
        <taxon>eudicotyledons</taxon>
        <taxon>Gunneridae</taxon>
        <taxon>Pentapetalae</taxon>
        <taxon>rosids</taxon>
        <taxon>Vitales</taxon>
        <taxon>Vitaceae</taxon>
        <taxon>Viteae</taxon>
        <taxon>Vitis</taxon>
    </lineage>
</organism>
<dbReference type="SUPFAM" id="SSF54001">
    <property type="entry name" value="Cysteine proteinases"/>
    <property type="match status" value="1"/>
</dbReference>
<feature type="domain" description="Ubiquitin-like protease family profile" evidence="4">
    <location>
        <begin position="1"/>
        <end position="134"/>
    </location>
</feature>
<dbReference type="Pfam" id="PF02902">
    <property type="entry name" value="Peptidase_C48"/>
    <property type="match status" value="1"/>
</dbReference>
<evidence type="ECO:0000256" key="3">
    <source>
        <dbReference type="ARBA" id="ARBA00022801"/>
    </source>
</evidence>
<reference evidence="5 6" key="1">
    <citation type="journal article" date="2023" name="Hortic Res">
        <title>The complete reference genome for grapevine (Vitis vinifera L.) genetics and breeding.</title>
        <authorList>
            <person name="Shi X."/>
            <person name="Cao S."/>
            <person name="Wang X."/>
            <person name="Huang S."/>
            <person name="Wang Y."/>
            <person name="Liu Z."/>
            <person name="Liu W."/>
            <person name="Leng X."/>
            <person name="Peng Y."/>
            <person name="Wang N."/>
            <person name="Wang Y."/>
            <person name="Ma Z."/>
            <person name="Xu X."/>
            <person name="Zhang F."/>
            <person name="Xue H."/>
            <person name="Zhong H."/>
            <person name="Wang Y."/>
            <person name="Zhang K."/>
            <person name="Velt A."/>
            <person name="Avia K."/>
            <person name="Holtgrawe D."/>
            <person name="Grimplet J."/>
            <person name="Matus J.T."/>
            <person name="Ware D."/>
            <person name="Wu X."/>
            <person name="Wang H."/>
            <person name="Liu C."/>
            <person name="Fang Y."/>
            <person name="Rustenholz C."/>
            <person name="Cheng Z."/>
            <person name="Xiao H."/>
            <person name="Zhou Y."/>
        </authorList>
    </citation>
    <scope>NUCLEOTIDE SEQUENCE [LARGE SCALE GENOMIC DNA]</scope>
    <source>
        <strain evidence="6">cv. Pinot noir / PN40024</strain>
        <tissue evidence="5">Leaf</tissue>
    </source>
</reference>
<keyword evidence="6" id="KW-1185">Reference proteome</keyword>
<dbReference type="Gene3D" id="3.40.395.10">
    <property type="entry name" value="Adenoviral Proteinase, Chain A"/>
    <property type="match status" value="1"/>
</dbReference>
<evidence type="ECO:0000313" key="6">
    <source>
        <dbReference type="Proteomes" id="UP001227230"/>
    </source>
</evidence>
<name>A0ABY9CRV4_VITVI</name>
<dbReference type="PROSITE" id="PS50600">
    <property type="entry name" value="ULP_PROTEASE"/>
    <property type="match status" value="1"/>
</dbReference>
<dbReference type="InterPro" id="IPR003653">
    <property type="entry name" value="Peptidase_C48_C"/>
</dbReference>
<dbReference type="InterPro" id="IPR038765">
    <property type="entry name" value="Papain-like_cys_pep_sf"/>
</dbReference>
<gene>
    <name evidence="5" type="ORF">VitviT2T_016023</name>
</gene>
<proteinExistence type="inferred from homology"/>
<evidence type="ECO:0000256" key="2">
    <source>
        <dbReference type="ARBA" id="ARBA00022670"/>
    </source>
</evidence>
<dbReference type="EMBL" id="CP126657">
    <property type="protein sequence ID" value="WJZ97418.1"/>
    <property type="molecule type" value="Genomic_DNA"/>
</dbReference>
<evidence type="ECO:0000256" key="1">
    <source>
        <dbReference type="ARBA" id="ARBA00005234"/>
    </source>
</evidence>
<evidence type="ECO:0000259" key="4">
    <source>
        <dbReference type="PROSITE" id="PS50600"/>
    </source>
</evidence>
<sequence length="163" mass="19310">MASVEEMVMCSNTKHLTREALIARFEPHLYPMDVSYRNVNEVYLPVSVKNHWTLYVYDLQNKRIQLLDSRLRRRRSCMSGIQHNLAKVVLWLATHKKEVLDIDLKMFSFMTPNVLAQPNDHNYRIFIMKFMDYWSMGGFSKSIDVGKLKKYRLKIMGILLFST</sequence>
<keyword evidence="3" id="KW-0378">Hydrolase</keyword>
<dbReference type="Proteomes" id="UP001227230">
    <property type="component" value="Chromosome 10"/>
</dbReference>
<accession>A0ABY9CRV4</accession>
<evidence type="ECO:0000313" key="5">
    <source>
        <dbReference type="EMBL" id="WJZ97418.1"/>
    </source>
</evidence>
<protein>
    <recommendedName>
        <fullName evidence="4">Ubiquitin-like protease family profile domain-containing protein</fullName>
    </recommendedName>
</protein>
<comment type="similarity">
    <text evidence="1">Belongs to the peptidase C48 family.</text>
</comment>
<keyword evidence="2" id="KW-0645">Protease</keyword>